<protein>
    <submittedName>
        <fullName evidence="3">Uncharacterized protein</fullName>
    </submittedName>
</protein>
<proteinExistence type="predicted"/>
<feature type="region of interest" description="Disordered" evidence="2">
    <location>
        <begin position="249"/>
        <end position="273"/>
    </location>
</feature>
<evidence type="ECO:0000313" key="3">
    <source>
        <dbReference type="EMBL" id="KAK4878051.1"/>
    </source>
</evidence>
<dbReference type="Proteomes" id="UP001353858">
    <property type="component" value="Unassembled WGS sequence"/>
</dbReference>
<dbReference type="EMBL" id="JARPUR010000004">
    <property type="protein sequence ID" value="KAK4878051.1"/>
    <property type="molecule type" value="Genomic_DNA"/>
</dbReference>
<evidence type="ECO:0000256" key="1">
    <source>
        <dbReference type="SAM" id="Coils"/>
    </source>
</evidence>
<gene>
    <name evidence="3" type="ORF">RN001_010557</name>
</gene>
<organism evidence="3 4">
    <name type="scientific">Aquatica leii</name>
    <dbReference type="NCBI Taxonomy" id="1421715"/>
    <lineage>
        <taxon>Eukaryota</taxon>
        <taxon>Metazoa</taxon>
        <taxon>Ecdysozoa</taxon>
        <taxon>Arthropoda</taxon>
        <taxon>Hexapoda</taxon>
        <taxon>Insecta</taxon>
        <taxon>Pterygota</taxon>
        <taxon>Neoptera</taxon>
        <taxon>Endopterygota</taxon>
        <taxon>Coleoptera</taxon>
        <taxon>Polyphaga</taxon>
        <taxon>Elateriformia</taxon>
        <taxon>Elateroidea</taxon>
        <taxon>Lampyridae</taxon>
        <taxon>Luciolinae</taxon>
        <taxon>Aquatica</taxon>
    </lineage>
</organism>
<keyword evidence="4" id="KW-1185">Reference proteome</keyword>
<feature type="compositionally biased region" description="Basic and acidic residues" evidence="2">
    <location>
        <begin position="249"/>
        <end position="262"/>
    </location>
</feature>
<accession>A0AAN7P9T2</accession>
<dbReference type="AlphaFoldDB" id="A0AAN7P9T2"/>
<evidence type="ECO:0000313" key="4">
    <source>
        <dbReference type="Proteomes" id="UP001353858"/>
    </source>
</evidence>
<keyword evidence="1" id="KW-0175">Coiled coil</keyword>
<reference evidence="4" key="1">
    <citation type="submission" date="2023-01" db="EMBL/GenBank/DDBJ databases">
        <title>Key to firefly adult light organ development and bioluminescence: homeobox transcription factors regulate luciferase expression and transportation to peroxisome.</title>
        <authorList>
            <person name="Fu X."/>
        </authorList>
    </citation>
    <scope>NUCLEOTIDE SEQUENCE [LARGE SCALE GENOMIC DNA]</scope>
</reference>
<comment type="caution">
    <text evidence="3">The sequence shown here is derived from an EMBL/GenBank/DDBJ whole genome shotgun (WGS) entry which is preliminary data.</text>
</comment>
<name>A0AAN7P9T2_9COLE</name>
<sequence length="273" mass="30749">MVSAKGVQPNFTITPDFLVCRLETRIGGSADCALEVNNCSTAPLSIDFVKVCEIEGAIIVIKDPKAKPIKLQKFSDTLNDEELNVISTCKKIIDPSCFRLLGASETGNLQVNPLSKVILKIVFGEPVDPLLKGKKKEKSKGTSPPKPKKYFIVKYNLLAGSKFIKDLIFIEIDMTENKEITLNDIMKKLLQVEGKVDETNVNMNRQLEKMKKLEETVNYQAAKIEKLENELRKKNLIIFGIPKRAEEDIRHLERDGPRNNKEENEDSTGSKMK</sequence>
<feature type="coiled-coil region" evidence="1">
    <location>
        <begin position="196"/>
        <end position="230"/>
    </location>
</feature>
<evidence type="ECO:0000256" key="2">
    <source>
        <dbReference type="SAM" id="MobiDB-lite"/>
    </source>
</evidence>